<feature type="binding site" evidence="15">
    <location>
        <position position="13"/>
    </location>
    <ligand>
        <name>Mg(2+)</name>
        <dbReference type="ChEBI" id="CHEBI:18420"/>
        <label>2</label>
    </ligand>
</feature>
<dbReference type="AlphaFoldDB" id="A0A4Q9UZY5"/>
<feature type="transmembrane region" description="Helical" evidence="16">
    <location>
        <begin position="670"/>
        <end position="690"/>
    </location>
</feature>
<proteinExistence type="inferred from homology"/>
<evidence type="ECO:0000256" key="10">
    <source>
        <dbReference type="ARBA" id="ARBA00023065"/>
    </source>
</evidence>
<feature type="transmembrane region" description="Helical" evidence="16">
    <location>
        <begin position="702"/>
        <end position="722"/>
    </location>
</feature>
<dbReference type="GO" id="GO:0015093">
    <property type="term" value="F:ferrous iron transmembrane transporter activity"/>
    <property type="evidence" value="ECO:0007669"/>
    <property type="project" value="UniProtKB-UniRule"/>
</dbReference>
<dbReference type="Pfam" id="PF07670">
    <property type="entry name" value="Gate"/>
    <property type="match status" value="2"/>
</dbReference>
<feature type="transmembrane region" description="Helical" evidence="16">
    <location>
        <begin position="303"/>
        <end position="322"/>
    </location>
</feature>
<dbReference type="PROSITE" id="PS51711">
    <property type="entry name" value="G_FEOB"/>
    <property type="match status" value="1"/>
</dbReference>
<accession>A0A4Q9UZY5</accession>
<feature type="transmembrane region" description="Helical" evidence="16">
    <location>
        <begin position="487"/>
        <end position="510"/>
    </location>
</feature>
<dbReference type="NCBIfam" id="TIGR00437">
    <property type="entry name" value="feoB"/>
    <property type="match status" value="1"/>
</dbReference>
<feature type="binding site" evidence="15">
    <location>
        <position position="14"/>
    </location>
    <ligand>
        <name>Mg(2+)</name>
        <dbReference type="ChEBI" id="CHEBI:18420"/>
        <label>2</label>
    </ligand>
</feature>
<comment type="function">
    <text evidence="1 16">Probable transporter of a GTP-driven Fe(2+) uptake system.</text>
</comment>
<dbReference type="InterPro" id="IPR011640">
    <property type="entry name" value="Fe2_transport_prot_B_C"/>
</dbReference>
<gene>
    <name evidence="18" type="primary">feoB</name>
    <name evidence="18" type="ORF">EZJ44_05905</name>
</gene>
<dbReference type="SUPFAM" id="SSF52540">
    <property type="entry name" value="P-loop containing nucleoside triphosphate hydrolases"/>
    <property type="match status" value="1"/>
</dbReference>
<evidence type="ECO:0000256" key="8">
    <source>
        <dbReference type="ARBA" id="ARBA00022989"/>
    </source>
</evidence>
<dbReference type="OrthoDB" id="9809127at2"/>
<comment type="subcellular location">
    <subcellularLocation>
        <location evidence="16">Cell inner membrane</location>
        <topology evidence="16">Multi-pass membrane protein</topology>
    </subcellularLocation>
    <subcellularLocation>
        <location evidence="2">Cell membrane</location>
        <topology evidence="2">Multi-pass membrane protein</topology>
    </subcellularLocation>
</comment>
<dbReference type="Proteomes" id="UP000293036">
    <property type="component" value="Unassembled WGS sequence"/>
</dbReference>
<reference evidence="18 19" key="1">
    <citation type="submission" date="2019-02" db="EMBL/GenBank/DDBJ databases">
        <title>Arcanobacterium bovis sp. nov., isolated from the milk of a cow with mastitis.</title>
        <authorList>
            <person name="Sammra O."/>
            <person name="Foster G."/>
            <person name="Hassan A."/>
            <person name="Alssahen M."/>
            <person name="Laemmler C."/>
            <person name="Borowiak M."/>
            <person name="Malorny B."/>
            <person name="Abdulmawjood A."/>
        </authorList>
    </citation>
    <scope>NUCLEOTIDE SEQUENCE [LARGE SCALE GENOMIC DNA]</scope>
    <source>
        <strain evidence="18 19">C605018/01/1</strain>
    </source>
</reference>
<evidence type="ECO:0000256" key="13">
    <source>
        <dbReference type="NCBIfam" id="TIGR00437"/>
    </source>
</evidence>
<feature type="binding site" evidence="14">
    <location>
        <begin position="2"/>
        <end position="9"/>
    </location>
    <ligand>
        <name>GTP</name>
        <dbReference type="ChEBI" id="CHEBI:37565"/>
        <label>1</label>
    </ligand>
</feature>
<sequence>MGNTNVGKSTLFNGVTGAHQAMINAPGTTVEVMAGTWRTLGVRILDLPGTYSLIPTSPDEEVVEETIAGRPGTLTDPSLGHHTDLVLAILDGSSLTRSLYLLGQIAQTGHPVAALISLADVAQHHGVEIDPSALSKELGIPVMIFDARKPKLYPVLDEFVRSALAAPSYIRGLEADPTAPGYCEAAAQRAHAQCITPRNCCGTATVDERNLLAQTLCGCATDLAPGEDCVKEGTRNACGCGHEPASSLKLDDATAAVIDAQESEAQLERAKTLFAWVDRVESAVLKHREDPTKLSRSDKADRLLLNPFFGTAVFFGLMWALFHLAGEWVSPLQDMFDGWFSSTDEGAISVANGVVWILTQLGLDGTWVQSLLVNGLATGLGVVASFVPLMFVIFVAISMLEDSGYMARAAFLADRLMRKIGLDGRVVLPLIMGFGCNLPSLAAARSLPSARHRLITAIITPYTSCSARLTIYLMIAKIFFPNNTGTVVFAMYVLSVVMVVLAAWVLKFFFTRTESQAPLMLILPSFQLPRLLVLGKISVQRTFTFVRGAGKIIVTMAMLVWLLGAIPTSSSGEHGFADPELPMSESAYGMVARGLEPVFAPAGFGDWHMTGALMTGFVAKETVVSSIVVSYNMDADAAGDAEDNGDDLGVLPNLLGETFKQTAGAGLEQLAALAFLVFVLTYTPCMATVGEQVRLIGGKLTSLAVVVQLVVAWILAVGVFQIGKLFLG</sequence>
<dbReference type="Pfam" id="PF02421">
    <property type="entry name" value="FeoB_N"/>
    <property type="match status" value="1"/>
</dbReference>
<evidence type="ECO:0000256" key="9">
    <source>
        <dbReference type="ARBA" id="ARBA00023004"/>
    </source>
</evidence>
<evidence type="ECO:0000256" key="4">
    <source>
        <dbReference type="ARBA" id="ARBA00022475"/>
    </source>
</evidence>
<dbReference type="GO" id="GO:0046872">
    <property type="term" value="F:metal ion binding"/>
    <property type="evidence" value="ECO:0007669"/>
    <property type="project" value="UniProtKB-KW"/>
</dbReference>
<feature type="binding site" evidence="15">
    <location>
        <position position="17"/>
    </location>
    <ligand>
        <name>Mg(2+)</name>
        <dbReference type="ChEBI" id="CHEBI:18420"/>
        <label>2</label>
    </ligand>
</feature>
<feature type="transmembrane region" description="Helical" evidence="16">
    <location>
        <begin position="376"/>
        <end position="400"/>
    </location>
</feature>
<keyword evidence="4" id="KW-1003">Cell membrane</keyword>
<dbReference type="InterPro" id="IPR030389">
    <property type="entry name" value="G_FEOB_dom"/>
</dbReference>
<feature type="domain" description="FeoB-type G" evidence="17">
    <location>
        <begin position="1"/>
        <end position="166"/>
    </location>
</feature>
<dbReference type="EMBL" id="SJDT01000004">
    <property type="protein sequence ID" value="TBW21613.1"/>
    <property type="molecule type" value="Genomic_DNA"/>
</dbReference>
<keyword evidence="10" id="KW-0406">Ion transport</keyword>
<feature type="transmembrane region" description="Helical" evidence="16">
    <location>
        <begin position="545"/>
        <end position="566"/>
    </location>
</feature>
<evidence type="ECO:0000256" key="3">
    <source>
        <dbReference type="ARBA" id="ARBA00022448"/>
    </source>
</evidence>
<keyword evidence="6 16" id="KW-0812">Transmembrane</keyword>
<dbReference type="InterPro" id="IPR050860">
    <property type="entry name" value="FeoB_GTPase"/>
</dbReference>
<evidence type="ECO:0000313" key="19">
    <source>
        <dbReference type="Proteomes" id="UP000293036"/>
    </source>
</evidence>
<comment type="caution">
    <text evidence="18">The sequence shown here is derived from an EMBL/GenBank/DDBJ whole genome shotgun (WGS) entry which is preliminary data.</text>
</comment>
<keyword evidence="7 14" id="KW-0547">Nucleotide-binding</keyword>
<keyword evidence="8 16" id="KW-1133">Transmembrane helix</keyword>
<dbReference type="Gene3D" id="3.40.50.300">
    <property type="entry name" value="P-loop containing nucleotide triphosphate hydrolases"/>
    <property type="match status" value="1"/>
</dbReference>
<keyword evidence="9 16" id="KW-0408">Iron</keyword>
<organism evidence="18 19">
    <name type="scientific">Arcanobacterium bovis</name>
    <dbReference type="NCBI Taxonomy" id="2529275"/>
    <lineage>
        <taxon>Bacteria</taxon>
        <taxon>Bacillati</taxon>
        <taxon>Actinomycetota</taxon>
        <taxon>Actinomycetes</taxon>
        <taxon>Actinomycetales</taxon>
        <taxon>Actinomycetaceae</taxon>
        <taxon>Arcanobacterium</taxon>
    </lineage>
</organism>
<evidence type="ECO:0000256" key="16">
    <source>
        <dbReference type="RuleBase" id="RU362098"/>
    </source>
</evidence>
<dbReference type="PANTHER" id="PTHR43185:SF1">
    <property type="entry name" value="FE(2+) TRANSPORTER FEOB"/>
    <property type="match status" value="1"/>
</dbReference>
<evidence type="ECO:0000256" key="6">
    <source>
        <dbReference type="ARBA" id="ARBA00022692"/>
    </source>
</evidence>
<feature type="binding site" evidence="14">
    <location>
        <begin position="46"/>
        <end position="49"/>
    </location>
    <ligand>
        <name>GTP</name>
        <dbReference type="ChEBI" id="CHEBI:37565"/>
        <label>1</label>
    </ligand>
</feature>
<name>A0A4Q9UZY5_9ACTO</name>
<evidence type="ECO:0000256" key="5">
    <source>
        <dbReference type="ARBA" id="ARBA00022496"/>
    </source>
</evidence>
<dbReference type="GO" id="GO:0005525">
    <property type="term" value="F:GTP binding"/>
    <property type="evidence" value="ECO:0007669"/>
    <property type="project" value="UniProtKB-KW"/>
</dbReference>
<protein>
    <recommendedName>
        <fullName evidence="13 16">Ferrous iron transport protein B</fullName>
    </recommendedName>
</protein>
<keyword evidence="3 16" id="KW-0813">Transport</keyword>
<dbReference type="InterPro" id="IPR011642">
    <property type="entry name" value="Gate_dom"/>
</dbReference>
<feature type="binding site" evidence="15">
    <location>
        <position position="16"/>
    </location>
    <ligand>
        <name>Mg(2+)</name>
        <dbReference type="ChEBI" id="CHEBI:18420"/>
        <label>2</label>
    </ligand>
</feature>
<dbReference type="GO" id="GO:0005886">
    <property type="term" value="C:plasma membrane"/>
    <property type="evidence" value="ECO:0007669"/>
    <property type="project" value="UniProtKB-SubCell"/>
</dbReference>
<evidence type="ECO:0000313" key="18">
    <source>
        <dbReference type="EMBL" id="TBW21613.1"/>
    </source>
</evidence>
<dbReference type="InterPro" id="IPR003373">
    <property type="entry name" value="Fe2_transport_prot-B"/>
</dbReference>
<keyword evidence="5 16" id="KW-0410">Iron transport</keyword>
<dbReference type="InterPro" id="IPR027417">
    <property type="entry name" value="P-loop_NTPase"/>
</dbReference>
<evidence type="ECO:0000256" key="12">
    <source>
        <dbReference type="ARBA" id="ARBA00023136"/>
    </source>
</evidence>
<comment type="similarity">
    <text evidence="16">Belongs to the TRAFAC class TrmE-Era-EngA-EngB-Septin-like GTPase superfamily. FeoB GTPase (TC 9.A.8) family.</text>
</comment>
<keyword evidence="15" id="KW-0460">Magnesium</keyword>
<keyword evidence="11 14" id="KW-0342">GTP-binding</keyword>
<dbReference type="Pfam" id="PF07664">
    <property type="entry name" value="FeoB_C"/>
    <property type="match status" value="1"/>
</dbReference>
<evidence type="ECO:0000256" key="7">
    <source>
        <dbReference type="ARBA" id="ARBA00022741"/>
    </source>
</evidence>
<dbReference type="PANTHER" id="PTHR43185">
    <property type="entry name" value="FERROUS IRON TRANSPORT PROTEIN B"/>
    <property type="match status" value="1"/>
</dbReference>
<feature type="transmembrane region" description="Helical" evidence="16">
    <location>
        <begin position="454"/>
        <end position="475"/>
    </location>
</feature>
<keyword evidence="12 16" id="KW-0472">Membrane</keyword>
<feature type="binding site" evidence="14">
    <location>
        <begin position="27"/>
        <end position="31"/>
    </location>
    <ligand>
        <name>GTP</name>
        <dbReference type="ChEBI" id="CHEBI:37565"/>
        <label>1</label>
    </ligand>
</feature>
<evidence type="ECO:0000259" key="17">
    <source>
        <dbReference type="PROSITE" id="PS51711"/>
    </source>
</evidence>
<keyword evidence="19" id="KW-1185">Reference proteome</keyword>
<evidence type="ECO:0000256" key="14">
    <source>
        <dbReference type="PIRSR" id="PIRSR603373-1"/>
    </source>
</evidence>
<evidence type="ECO:0000256" key="15">
    <source>
        <dbReference type="PIRSR" id="PIRSR603373-2"/>
    </source>
</evidence>
<evidence type="ECO:0000256" key="11">
    <source>
        <dbReference type="ARBA" id="ARBA00023134"/>
    </source>
</evidence>
<feature type="transmembrane region" description="Helical" evidence="16">
    <location>
        <begin position="420"/>
        <end position="442"/>
    </location>
</feature>
<evidence type="ECO:0000256" key="2">
    <source>
        <dbReference type="ARBA" id="ARBA00004651"/>
    </source>
</evidence>
<keyword evidence="15" id="KW-0479">Metal-binding</keyword>
<evidence type="ECO:0000256" key="1">
    <source>
        <dbReference type="ARBA" id="ARBA00003926"/>
    </source>
</evidence>